<comment type="caution">
    <text evidence="4">The sequence shown here is derived from an EMBL/GenBank/DDBJ whole genome shotgun (WGS) entry which is preliminary data.</text>
</comment>
<keyword evidence="5" id="KW-1185">Reference proteome</keyword>
<keyword evidence="2" id="KW-0064">Aspartyl protease</keyword>
<dbReference type="GO" id="GO:0004190">
    <property type="term" value="F:aspartic-type endopeptidase activity"/>
    <property type="evidence" value="ECO:0007669"/>
    <property type="project" value="UniProtKB-KW"/>
</dbReference>
<evidence type="ECO:0000259" key="3">
    <source>
        <dbReference type="PROSITE" id="PS50175"/>
    </source>
</evidence>
<dbReference type="PANTHER" id="PTHR19422:SF123">
    <property type="entry name" value="RT1 CLASS I, LOCUS CE15"/>
    <property type="match status" value="1"/>
</dbReference>
<reference evidence="4 5" key="1">
    <citation type="submission" date="2019-09" db="EMBL/GenBank/DDBJ databases">
        <title>Bird 10,000 Genomes (B10K) Project - Family phase.</title>
        <authorList>
            <person name="Zhang G."/>
        </authorList>
    </citation>
    <scope>NUCLEOTIDE SEQUENCE [LARGE SCALE GENOMIC DNA]</scope>
    <source>
        <strain evidence="4">B10K-DU-001-62</strain>
        <tissue evidence="4">Muscle</tissue>
    </source>
</reference>
<accession>A0A7K9SFF7</accession>
<dbReference type="InterPro" id="IPR001969">
    <property type="entry name" value="Aspartic_peptidase_AS"/>
</dbReference>
<dbReference type="PANTHER" id="PTHR19422">
    <property type="entry name" value="GAG RETROVIRAL POLYPROTEIN"/>
    <property type="match status" value="1"/>
</dbReference>
<dbReference type="InterPro" id="IPR036157">
    <property type="entry name" value="dUTPase-like_sf"/>
</dbReference>
<dbReference type="AlphaFoldDB" id="A0A7K9SFF7"/>
<feature type="domain" description="Peptidase A2" evidence="3">
    <location>
        <begin position="143"/>
        <end position="156"/>
    </location>
</feature>
<dbReference type="GO" id="GO:0006508">
    <property type="term" value="P:proteolysis"/>
    <property type="evidence" value="ECO:0007669"/>
    <property type="project" value="UniProtKB-KW"/>
</dbReference>
<dbReference type="PROSITE" id="PS00141">
    <property type="entry name" value="ASP_PROTEASE"/>
    <property type="match status" value="1"/>
</dbReference>
<gene>
    <name evidence="4" type="primary">Ervk9_0</name>
    <name evidence="4" type="ORF">GALDEA_R15014</name>
</gene>
<name>A0A7K9SFF7_9PICI</name>
<keyword evidence="1" id="KW-0645">Protease</keyword>
<dbReference type="InterPro" id="IPR029054">
    <property type="entry name" value="dUTPase-like"/>
</dbReference>
<feature type="non-terminal residue" evidence="4">
    <location>
        <position position="1"/>
    </location>
</feature>
<dbReference type="Gene3D" id="2.70.40.10">
    <property type="match status" value="1"/>
</dbReference>
<evidence type="ECO:0000313" key="4">
    <source>
        <dbReference type="EMBL" id="NXI34171.1"/>
    </source>
</evidence>
<dbReference type="SUPFAM" id="SSF51283">
    <property type="entry name" value="dUTPase-like"/>
    <property type="match status" value="1"/>
</dbReference>
<proteinExistence type="predicted"/>
<dbReference type="Pfam" id="PF00692">
    <property type="entry name" value="dUTPase"/>
    <property type="match status" value="1"/>
</dbReference>
<evidence type="ECO:0000256" key="1">
    <source>
        <dbReference type="ARBA" id="ARBA00022670"/>
    </source>
</evidence>
<evidence type="ECO:0000313" key="5">
    <source>
        <dbReference type="Proteomes" id="UP000566440"/>
    </source>
</evidence>
<dbReference type="InterPro" id="IPR051592">
    <property type="entry name" value="HERV-K_Pro_peptidase_A2"/>
</dbReference>
<dbReference type="EMBL" id="VWZX01000270">
    <property type="protein sequence ID" value="NXI34171.1"/>
    <property type="molecule type" value="Genomic_DNA"/>
</dbReference>
<evidence type="ECO:0000256" key="2">
    <source>
        <dbReference type="ARBA" id="ARBA00022750"/>
    </source>
</evidence>
<protein>
    <submittedName>
        <fullName evidence="4">POK9 protein</fullName>
    </submittedName>
</protein>
<keyword evidence="2" id="KW-0378">Hydrolase</keyword>
<sequence>AGSTGVDVATAIEITLVTQAVQLIETEARGPLRHRLSALLLGRSSVSHQGIFVLPGSINADYCGVIKIMVYTLLPPVHVPKGSKIARLIPFKAAVPTAQQVVRGQGSFGSTGQPEVLLAIDIGKGKPEENVVLTNLKGEVCQLKVLIDTGADVTII</sequence>
<feature type="non-terminal residue" evidence="4">
    <location>
        <position position="156"/>
    </location>
</feature>
<organism evidence="4 5">
    <name type="scientific">Galbula dea</name>
    <dbReference type="NCBI Taxonomy" id="1109041"/>
    <lineage>
        <taxon>Eukaryota</taxon>
        <taxon>Metazoa</taxon>
        <taxon>Chordata</taxon>
        <taxon>Craniata</taxon>
        <taxon>Vertebrata</taxon>
        <taxon>Euteleostomi</taxon>
        <taxon>Archelosauria</taxon>
        <taxon>Archosauria</taxon>
        <taxon>Dinosauria</taxon>
        <taxon>Saurischia</taxon>
        <taxon>Theropoda</taxon>
        <taxon>Coelurosauria</taxon>
        <taxon>Aves</taxon>
        <taxon>Neognathae</taxon>
        <taxon>Neoaves</taxon>
        <taxon>Telluraves</taxon>
        <taxon>Coraciimorphae</taxon>
        <taxon>Piciformes</taxon>
        <taxon>Galbulidae</taxon>
        <taxon>Galbula</taxon>
    </lineage>
</organism>
<dbReference type="Proteomes" id="UP000566440">
    <property type="component" value="Unassembled WGS sequence"/>
</dbReference>
<dbReference type="OrthoDB" id="9900537at2759"/>
<dbReference type="InterPro" id="IPR001995">
    <property type="entry name" value="Peptidase_A2_cat"/>
</dbReference>
<dbReference type="PROSITE" id="PS50175">
    <property type="entry name" value="ASP_PROT_RETROV"/>
    <property type="match status" value="1"/>
</dbReference>